<dbReference type="Proteomes" id="UP000034409">
    <property type="component" value="Unassembled WGS sequence"/>
</dbReference>
<evidence type="ECO:0000313" key="5">
    <source>
        <dbReference type="Proteomes" id="UP000034387"/>
    </source>
</evidence>
<dbReference type="Proteomes" id="UP000034950">
    <property type="component" value="Unassembled WGS sequence"/>
</dbReference>
<feature type="region of interest" description="Disordered" evidence="1">
    <location>
        <begin position="1"/>
        <end position="27"/>
    </location>
</feature>
<accession>A0A0F8HXI6</accession>
<protein>
    <submittedName>
        <fullName evidence="2">Uncharacterized protein</fullName>
    </submittedName>
</protein>
<evidence type="ECO:0000313" key="3">
    <source>
        <dbReference type="EMBL" id="KKG87756.1"/>
    </source>
</evidence>
<proteinExistence type="predicted"/>
<dbReference type="EMBL" id="JJPR01000157">
    <property type="protein sequence ID" value="KKG82387.1"/>
    <property type="molecule type" value="Genomic_DNA"/>
</dbReference>
<dbReference type="Proteomes" id="UP000034387">
    <property type="component" value="Unassembled WGS sequence"/>
</dbReference>
<dbReference type="AlphaFoldDB" id="A0A0F8HXI6"/>
<comment type="caution">
    <text evidence="2">The sequence shown here is derived from an EMBL/GenBank/DDBJ whole genome shotgun (WGS) entry which is preliminary data.</text>
</comment>
<dbReference type="PATRIC" id="fig|2209.44.peg.2666"/>
<evidence type="ECO:0000313" key="7">
    <source>
        <dbReference type="Proteomes" id="UP000034950"/>
    </source>
</evidence>
<reference evidence="5 6" key="1">
    <citation type="journal article" date="2015" name="ISME J.">
        <title>Genomic and phenotypic differentiation among Methanosarcina mazei populations from Columbia River sediment.</title>
        <authorList>
            <person name="Youngblut N.D."/>
            <person name="Wirth J.S."/>
            <person name="Henriksen J.R."/>
            <person name="Smith M."/>
            <person name="Simon H."/>
            <person name="Metcalf W.W."/>
            <person name="Whitaker R.J."/>
        </authorList>
    </citation>
    <scope>NUCLEOTIDE SEQUENCE [LARGE SCALE GENOMIC DNA]</scope>
    <source>
        <strain evidence="2 7">3.H.A.2.6</strain>
        <strain evidence="3 6">3.H.A.2.8</strain>
        <strain evidence="4 5">3.H.M.2.7</strain>
    </source>
</reference>
<evidence type="ECO:0000256" key="1">
    <source>
        <dbReference type="SAM" id="MobiDB-lite"/>
    </source>
</evidence>
<dbReference type="EMBL" id="JJPS01000158">
    <property type="protein sequence ID" value="KKG87756.1"/>
    <property type="molecule type" value="Genomic_DNA"/>
</dbReference>
<name>A0A0F8HXI6_METMZ</name>
<gene>
    <name evidence="4" type="ORF">DU42_12170</name>
    <name evidence="2" type="ORF">DU57_12285</name>
    <name evidence="3" type="ORF">DU59_07515</name>
</gene>
<evidence type="ECO:0000313" key="4">
    <source>
        <dbReference type="EMBL" id="KKH05523.1"/>
    </source>
</evidence>
<sequence>MSSYRVGSNNDQNTDDNTDRNTNNDTAHCSEYRADTCSKKQDLLSMVTETTDAYSPEQFDVSSSLYNVKMSLEIRAITNKNFHKFLNEILSEIFFQLTKFEKKDNVEISVELSRDLEVPEWREFVITVKLLPMDYMDDEEFFTLWKEIDGSVRDRISSIKDVDKEVLEKYGKPIIILEKDE</sequence>
<evidence type="ECO:0000313" key="2">
    <source>
        <dbReference type="EMBL" id="KKG82387.1"/>
    </source>
</evidence>
<evidence type="ECO:0000313" key="6">
    <source>
        <dbReference type="Proteomes" id="UP000034409"/>
    </source>
</evidence>
<dbReference type="EMBL" id="JJPX01000161">
    <property type="protein sequence ID" value="KKH05523.1"/>
    <property type="molecule type" value="Genomic_DNA"/>
</dbReference>
<organism evidence="2 7">
    <name type="scientific">Methanosarcina mazei</name>
    <name type="common">Methanosarcina frisia</name>
    <dbReference type="NCBI Taxonomy" id="2209"/>
    <lineage>
        <taxon>Archaea</taxon>
        <taxon>Methanobacteriati</taxon>
        <taxon>Methanobacteriota</taxon>
        <taxon>Stenosarchaea group</taxon>
        <taxon>Methanomicrobia</taxon>
        <taxon>Methanosarcinales</taxon>
        <taxon>Methanosarcinaceae</taxon>
        <taxon>Methanosarcina</taxon>
    </lineage>
</organism>